<evidence type="ECO:0000313" key="2">
    <source>
        <dbReference type="EMBL" id="KAH6643325.1"/>
    </source>
</evidence>
<dbReference type="SUPFAM" id="SSF49785">
    <property type="entry name" value="Galactose-binding domain-like"/>
    <property type="match status" value="1"/>
</dbReference>
<dbReference type="AlphaFoldDB" id="A0A9P8RKB3"/>
<keyword evidence="3" id="KW-1185">Reference proteome</keyword>
<dbReference type="GeneID" id="70138254"/>
<dbReference type="RefSeq" id="XP_045951255.1">
    <property type="nucleotide sequence ID" value="XM_046109363.1"/>
</dbReference>
<evidence type="ECO:0000256" key="1">
    <source>
        <dbReference type="SAM" id="SignalP"/>
    </source>
</evidence>
<gene>
    <name evidence="2" type="ORF">BKA67DRAFT_696984</name>
</gene>
<protein>
    <recommendedName>
        <fullName evidence="4">Secreted protein</fullName>
    </recommendedName>
</protein>
<dbReference type="Pfam" id="PF17132">
    <property type="entry name" value="Glyco_hydro_106"/>
    <property type="match status" value="1"/>
</dbReference>
<accession>A0A9P8RKB3</accession>
<evidence type="ECO:0008006" key="4">
    <source>
        <dbReference type="Google" id="ProtNLM"/>
    </source>
</evidence>
<proteinExistence type="predicted"/>
<evidence type="ECO:0000313" key="3">
    <source>
        <dbReference type="Proteomes" id="UP000758603"/>
    </source>
</evidence>
<dbReference type="EMBL" id="JAGPXC010000013">
    <property type="protein sequence ID" value="KAH6643325.1"/>
    <property type="molecule type" value="Genomic_DNA"/>
</dbReference>
<dbReference type="Proteomes" id="UP000758603">
    <property type="component" value="Unassembled WGS sequence"/>
</dbReference>
<dbReference type="PANTHER" id="PTHR36848:SF2">
    <property type="entry name" value="SECRETED PROTEIN"/>
    <property type="match status" value="1"/>
</dbReference>
<dbReference type="Gene3D" id="2.60.120.260">
    <property type="entry name" value="Galactose-binding domain-like"/>
    <property type="match status" value="1"/>
</dbReference>
<dbReference type="InterPro" id="IPR008979">
    <property type="entry name" value="Galactose-bd-like_sf"/>
</dbReference>
<feature type="signal peptide" evidence="1">
    <location>
        <begin position="1"/>
        <end position="21"/>
    </location>
</feature>
<organism evidence="2 3">
    <name type="scientific">Truncatella angustata</name>
    <dbReference type="NCBI Taxonomy" id="152316"/>
    <lineage>
        <taxon>Eukaryota</taxon>
        <taxon>Fungi</taxon>
        <taxon>Dikarya</taxon>
        <taxon>Ascomycota</taxon>
        <taxon>Pezizomycotina</taxon>
        <taxon>Sordariomycetes</taxon>
        <taxon>Xylariomycetidae</taxon>
        <taxon>Amphisphaeriales</taxon>
        <taxon>Sporocadaceae</taxon>
        <taxon>Truncatella</taxon>
    </lineage>
</organism>
<dbReference type="OrthoDB" id="2588159at2759"/>
<keyword evidence="1" id="KW-0732">Signal</keyword>
<comment type="caution">
    <text evidence="2">The sequence shown here is derived from an EMBL/GenBank/DDBJ whole genome shotgun (WGS) entry which is preliminary data.</text>
</comment>
<feature type="chain" id="PRO_5040437338" description="Secreted protein" evidence="1">
    <location>
        <begin position="22"/>
        <end position="995"/>
    </location>
</feature>
<sequence>MHFSQYLLLSVQIAGTVVSSAALFEFGGPPVQYRPKFRYWLPDASVPYQSVVDDVDHIVSVGAGGLEFLPFYNYGLGPALTDWSIYGFGTEAFKDMLLAALNTSMAHGIVFDLALGANQGAGVPSIVETPGLAKELVYGNITIQSGETYTGLVPEPNPDFNKITGFMNTPELWGANEIVAVVAGKIITDVLLAQYFYMSILDETSLVDLTNLTIQGNLSWTAPKGDGNWIVFGIYERYTNQRSCASVTNATTALGNGSWIVDHWSSSGAKKMTDFWDQQILSNDTIDALVTETGQYIWEDSMEMQAALPWTRGLLSRFEALHGYSATKFLPILFHATNTWGGYLPPYNITYTLGRYATDGGAYVQDYKAALSQGYLEYLEHYNGWASSRGLKLSTQPAYNMPVDMTQAVAHVQVPELESLGFSESINNYRQFTGAAHLAGRNIISTEVGATLGNAYKQRIPHLKGLFDESFAAGVNAMVLHGYAYSGEYVGTTWPGYTPFQYQYSEMWNPRQPAWKHLDDLMSYSARNSMVIQLGVPKFDLVFYYFDIPYRFGAGSYNQSDMNTYGYTFEYLGPDNLVSGPAVAAGGILAPDGPGYKAMVIYNQTQITPRASAALTVFARNGLPIYIVGTIPNITIGTTGQQEVSANMEELLTYDVVHVLETDDFSASTPFADSVLPRVNTHGDSGASSLYTFWRSDTKSDSEYVYLYNTGADKTFNVSFSVLPNSSPEIFNAWTGDQIPLAVYQTTSTGITTSISLKSNQTTIIGFSASATQDRVFVVDHSPNVETIRVAKCIEAWVADSSEAWVTLSNEIRVVIPAAANVPAAVTTLGPWNLTVDAYGPSDNNYNVKGEITTINVGRLDNLVPWTNISGIEQISGVGMYSTNFDLYSYDQTAILVYFGPILHTLRAWVNGHHLSPVDPTNPVSDISDLVGAGSNKLDIEVTTSLFNAVKANIGRVFSAGYGPKTPTYYTAEDWHEFGLVGPVELRTMRKLCVA</sequence>
<name>A0A9P8RKB3_9PEZI</name>
<dbReference type="PANTHER" id="PTHR36848">
    <property type="entry name" value="DNA-BINDING PROTEIN (PUTATIVE SECRETED PROTEIN)-RELATED"/>
    <property type="match status" value="1"/>
</dbReference>
<reference evidence="2" key="1">
    <citation type="journal article" date="2021" name="Nat. Commun.">
        <title>Genetic determinants of endophytism in the Arabidopsis root mycobiome.</title>
        <authorList>
            <person name="Mesny F."/>
            <person name="Miyauchi S."/>
            <person name="Thiergart T."/>
            <person name="Pickel B."/>
            <person name="Atanasova L."/>
            <person name="Karlsson M."/>
            <person name="Huettel B."/>
            <person name="Barry K.W."/>
            <person name="Haridas S."/>
            <person name="Chen C."/>
            <person name="Bauer D."/>
            <person name="Andreopoulos W."/>
            <person name="Pangilinan J."/>
            <person name="LaButti K."/>
            <person name="Riley R."/>
            <person name="Lipzen A."/>
            <person name="Clum A."/>
            <person name="Drula E."/>
            <person name="Henrissat B."/>
            <person name="Kohler A."/>
            <person name="Grigoriev I.V."/>
            <person name="Martin F.M."/>
            <person name="Hacquard S."/>
        </authorList>
    </citation>
    <scope>NUCLEOTIDE SEQUENCE</scope>
    <source>
        <strain evidence="2">MPI-SDFR-AT-0073</strain>
    </source>
</reference>
<dbReference type="InterPro" id="IPR053161">
    <property type="entry name" value="Ulvan_degrading_GH"/>
</dbReference>